<reference evidence="3" key="1">
    <citation type="submission" date="2021-02" db="EMBL/GenBank/DDBJ databases">
        <authorList>
            <person name="Nowell W R."/>
        </authorList>
    </citation>
    <scope>NUCLEOTIDE SEQUENCE</scope>
</reference>
<feature type="region of interest" description="Disordered" evidence="1">
    <location>
        <begin position="908"/>
        <end position="1050"/>
    </location>
</feature>
<feature type="transmembrane region" description="Helical" evidence="2">
    <location>
        <begin position="250"/>
        <end position="274"/>
    </location>
</feature>
<sequence>MIINGDSDANSTLEQNGTVSYIKLDEHSTLNTYSSTVLSNYSADDENDDNHHDLPKFIWKRQKIFDNNCNNPERLPNDSNVLKNLHIDQNLIMLTKENGSYSYNDELQSLPSRSVPSIPEDKLHRVGIVIKNINKNERLLFIIQRNPHTVRQELKMFDDFAPETDLSDIHLNEMPGLHNTDQWKRIAGRTFHSSPPLSRQYYQTITSTLELQDGQVPQPLGSYRRPGRSPNEPFNSEIAKSTCRLPRRRILFGSFIAVVIIAIVVSVILAVTIVPKPSTTTTVFYEGRVYVTAQFNKSLLDLSSTLAKSYQGEFCSLIGTTLADTRTKYATFYSTCTINSFHHGSIIADFILGFTRYQNVTRLNYFLNRTLVNKQLFGGTISSIKFNLTLFNSNSTYPNSTDYYDEDNSDFAADTEKVIMTEQNSTNELQQQQQQTAHTSYTTVTYTTLETGLSITISETITITNNNNNLEKSPINNKNYELILIPTIENGKTVAVPTGNGNEKPPSPPASSSSPPPPTPPAQSPPPLTTASTIVPTKTSSQLNLIRPLKKFGDTNFAYIDASSDDPTYSSGDGININVSFFSSTLGDLTTRDSTSTASTVSLDNGTITDSTSTLADNFILPTPSNTTTKGTTNRPTTTTRPPVKTKNDTSEEKKPSRPNSNVIKRQRRIIVPKTQRRLLQYELMPTGKVYYVDRPIYNENQNFHYDNDDNSSTILSTILSRSSSVDTLSDKRYRHHHHHHQQQNRKYYHDLSLKKNEQKLSVGGRLASNHNLPTTTTISSFKPINTNNKKNRFSSFEPTRESLDQVFDVLIAADKRREENDFWREKFEQRTPISRAQIVDNRIQHAANTNTMPFFRSKQTQPSPNSILNHNDNRSQSYTNKRTSLYEATNRQNGNLLEDCLRRRTQIVQQQPQQQQLPLPITERNYSPNTIYSTNYPKHQLPPTGKPPLPTTTTATHQPVRILPLSNGRLGRAPQARQTSDDLSSTSDVWAARSSIEDETRPTKKSSLHARFPSAINRPRTNEPKNLNNKRALSVGQQKPNRTQNKNLLTTSATTTTKSKFFDLFKFNR</sequence>
<feature type="region of interest" description="Disordered" evidence="1">
    <location>
        <begin position="590"/>
        <end position="609"/>
    </location>
</feature>
<keyword evidence="2" id="KW-0472">Membrane</keyword>
<evidence type="ECO:0000313" key="4">
    <source>
        <dbReference type="Proteomes" id="UP000663891"/>
    </source>
</evidence>
<organism evidence="3 4">
    <name type="scientific">Adineta steineri</name>
    <dbReference type="NCBI Taxonomy" id="433720"/>
    <lineage>
        <taxon>Eukaryota</taxon>
        <taxon>Metazoa</taxon>
        <taxon>Spiralia</taxon>
        <taxon>Gnathifera</taxon>
        <taxon>Rotifera</taxon>
        <taxon>Eurotatoria</taxon>
        <taxon>Bdelloidea</taxon>
        <taxon>Adinetida</taxon>
        <taxon>Adinetidae</taxon>
        <taxon>Adineta</taxon>
    </lineage>
</organism>
<evidence type="ECO:0000256" key="1">
    <source>
        <dbReference type="SAM" id="MobiDB-lite"/>
    </source>
</evidence>
<feature type="compositionally biased region" description="Polar residues" evidence="1">
    <location>
        <begin position="925"/>
        <end position="938"/>
    </location>
</feature>
<dbReference type="AlphaFoldDB" id="A0A815E499"/>
<feature type="compositionally biased region" description="Polar residues" evidence="1">
    <location>
        <begin position="977"/>
        <end position="989"/>
    </location>
</feature>
<feature type="region of interest" description="Disordered" evidence="1">
    <location>
        <begin position="615"/>
        <end position="666"/>
    </location>
</feature>
<dbReference type="OrthoDB" id="10039302at2759"/>
<evidence type="ECO:0000313" key="3">
    <source>
        <dbReference type="EMBL" id="CAF1306346.1"/>
    </source>
</evidence>
<feature type="compositionally biased region" description="Low complexity" evidence="1">
    <location>
        <begin position="622"/>
        <end position="645"/>
    </location>
</feature>
<feature type="compositionally biased region" description="Low complexity" evidence="1">
    <location>
        <begin position="910"/>
        <end position="921"/>
    </location>
</feature>
<protein>
    <recommendedName>
        <fullName evidence="5">SEA domain-containing protein</fullName>
    </recommendedName>
</protein>
<feature type="compositionally biased region" description="Basic and acidic residues" evidence="1">
    <location>
        <begin position="646"/>
        <end position="656"/>
    </location>
</feature>
<name>A0A815E499_9BILA</name>
<feature type="compositionally biased region" description="Polar residues" evidence="1">
    <location>
        <begin position="1025"/>
        <end position="1050"/>
    </location>
</feature>
<proteinExistence type="predicted"/>
<keyword evidence="2" id="KW-0812">Transmembrane</keyword>
<keyword evidence="2" id="KW-1133">Transmembrane helix</keyword>
<dbReference type="EMBL" id="CAJNON010000533">
    <property type="protein sequence ID" value="CAF1306346.1"/>
    <property type="molecule type" value="Genomic_DNA"/>
</dbReference>
<comment type="caution">
    <text evidence="3">The sequence shown here is derived from an EMBL/GenBank/DDBJ whole genome shotgun (WGS) entry which is preliminary data.</text>
</comment>
<feature type="region of interest" description="Disordered" evidence="1">
    <location>
        <begin position="854"/>
        <end position="880"/>
    </location>
</feature>
<dbReference type="Proteomes" id="UP000663891">
    <property type="component" value="Unassembled WGS sequence"/>
</dbReference>
<evidence type="ECO:0000256" key="2">
    <source>
        <dbReference type="SAM" id="Phobius"/>
    </source>
</evidence>
<accession>A0A815E499</accession>
<gene>
    <name evidence="3" type="ORF">VCS650_LOCUS31338</name>
</gene>
<evidence type="ECO:0008006" key="5">
    <source>
        <dbReference type="Google" id="ProtNLM"/>
    </source>
</evidence>
<feature type="region of interest" description="Disordered" evidence="1">
    <location>
        <begin position="494"/>
        <end position="536"/>
    </location>
</feature>
<feature type="compositionally biased region" description="Pro residues" evidence="1">
    <location>
        <begin position="505"/>
        <end position="528"/>
    </location>
</feature>